<protein>
    <submittedName>
        <fullName evidence="2">Uncharacterized protein</fullName>
    </submittedName>
</protein>
<proteinExistence type="predicted"/>
<feature type="region of interest" description="Disordered" evidence="1">
    <location>
        <begin position="140"/>
        <end position="173"/>
    </location>
</feature>
<accession>A0ABR0AJ24</accession>
<evidence type="ECO:0000256" key="1">
    <source>
        <dbReference type="SAM" id="MobiDB-lite"/>
    </source>
</evidence>
<name>A0ABR0AJ24_9CRUS</name>
<comment type="caution">
    <text evidence="2">The sequence shown here is derived from an EMBL/GenBank/DDBJ whole genome shotgun (WGS) entry which is preliminary data.</text>
</comment>
<feature type="compositionally biased region" description="Basic and acidic residues" evidence="1">
    <location>
        <begin position="140"/>
        <end position="150"/>
    </location>
</feature>
<keyword evidence="3" id="KW-1185">Reference proteome</keyword>
<dbReference type="Proteomes" id="UP001234178">
    <property type="component" value="Unassembled WGS sequence"/>
</dbReference>
<evidence type="ECO:0000313" key="2">
    <source>
        <dbReference type="EMBL" id="KAK4025116.1"/>
    </source>
</evidence>
<sequence>MLSQPAQTSMRCHPAHVLFPIPSVPAAEDRNSLKTKAGVQYWFIVDNMEAESSEMGQVDTEEVDLGSQEAVLEDFTRKSLDGDTVPPPTMTYGRLVESNKPTPTNFRFTSVALGKNYKKLLGSETGKKMQDVIREASKRFPRPDPEKHLGPDGVPKTGFREDKNSINYDSLPDCTDVTRQQISTIAQCLDSSEVTSSDVAFSLTEDGSTK</sequence>
<organism evidence="2 3">
    <name type="scientific">Daphnia magna</name>
    <dbReference type="NCBI Taxonomy" id="35525"/>
    <lineage>
        <taxon>Eukaryota</taxon>
        <taxon>Metazoa</taxon>
        <taxon>Ecdysozoa</taxon>
        <taxon>Arthropoda</taxon>
        <taxon>Crustacea</taxon>
        <taxon>Branchiopoda</taxon>
        <taxon>Diplostraca</taxon>
        <taxon>Cladocera</taxon>
        <taxon>Anomopoda</taxon>
        <taxon>Daphniidae</taxon>
        <taxon>Daphnia</taxon>
    </lineage>
</organism>
<dbReference type="EMBL" id="JAOYFB010000037">
    <property type="protein sequence ID" value="KAK4025116.1"/>
    <property type="molecule type" value="Genomic_DNA"/>
</dbReference>
<evidence type="ECO:0000313" key="3">
    <source>
        <dbReference type="Proteomes" id="UP001234178"/>
    </source>
</evidence>
<reference evidence="2 3" key="1">
    <citation type="journal article" date="2023" name="Nucleic Acids Res.">
        <title>The hologenome of Daphnia magna reveals possible DNA methylation and microbiome-mediated evolution of the host genome.</title>
        <authorList>
            <person name="Chaturvedi A."/>
            <person name="Li X."/>
            <person name="Dhandapani V."/>
            <person name="Marshall H."/>
            <person name="Kissane S."/>
            <person name="Cuenca-Cambronero M."/>
            <person name="Asole G."/>
            <person name="Calvet F."/>
            <person name="Ruiz-Romero M."/>
            <person name="Marangio P."/>
            <person name="Guigo R."/>
            <person name="Rago D."/>
            <person name="Mirbahai L."/>
            <person name="Eastwood N."/>
            <person name="Colbourne J.K."/>
            <person name="Zhou J."/>
            <person name="Mallon E."/>
            <person name="Orsini L."/>
        </authorList>
    </citation>
    <scope>NUCLEOTIDE SEQUENCE [LARGE SCALE GENOMIC DNA]</scope>
    <source>
        <strain evidence="2">LRV0_1</strain>
    </source>
</reference>
<gene>
    <name evidence="2" type="ORF">OUZ56_010619</name>
</gene>